<organism evidence="1 2">
    <name type="scientific">Clostridium tetani (strain Massachusetts / E88)</name>
    <dbReference type="NCBI Taxonomy" id="212717"/>
    <lineage>
        <taxon>Bacteria</taxon>
        <taxon>Bacillati</taxon>
        <taxon>Bacillota</taxon>
        <taxon>Clostridia</taxon>
        <taxon>Eubacteriales</taxon>
        <taxon>Clostridiaceae</taxon>
        <taxon>Clostridium</taxon>
    </lineage>
</organism>
<dbReference type="KEGG" id="ctc:CTC_01543"/>
<dbReference type="RefSeq" id="WP_011099753.1">
    <property type="nucleotide sequence ID" value="NC_004557.1"/>
</dbReference>
<reference evidence="1 2" key="1">
    <citation type="journal article" date="2003" name="Proc. Natl. Acad. Sci. U.S.A.">
        <title>The genome sequence of Clostridium tetani, the causative agent of tetanus disease.</title>
        <authorList>
            <person name="Brueggemann H."/>
            <person name="Baumer S."/>
            <person name="Fricke W.F."/>
            <person name="Wiezer A."/>
            <person name="Liesegang H."/>
            <person name="Decker I."/>
            <person name="Herzberg C."/>
            <person name="Martinez-Arias R."/>
            <person name="Merkl R."/>
            <person name="Henne A."/>
            <person name="Gottschalk G."/>
        </authorList>
    </citation>
    <scope>NUCLEOTIDE SEQUENCE [LARGE SCALE GENOMIC DNA]</scope>
    <source>
        <strain evidence="2">Massachusetts / E88</strain>
    </source>
</reference>
<gene>
    <name evidence="1" type="ordered locus">CTC_01543</name>
</gene>
<evidence type="ECO:0000313" key="1">
    <source>
        <dbReference type="EMBL" id="AAO36093.1"/>
    </source>
</evidence>
<dbReference type="Gene3D" id="2.40.30.200">
    <property type="match status" value="1"/>
</dbReference>
<dbReference type="GeneID" id="24255063"/>
<dbReference type="HOGENOM" id="CLU_091718_3_1_9"/>
<protein>
    <submittedName>
        <fullName evidence="1">Conserved phage-related protein</fullName>
    </submittedName>
</protein>
<evidence type="ECO:0000313" key="2">
    <source>
        <dbReference type="Proteomes" id="UP000001412"/>
    </source>
</evidence>
<dbReference type="OrthoDB" id="2734969at2"/>
<dbReference type="STRING" id="212717.CTC_01543"/>
<dbReference type="Proteomes" id="UP000001412">
    <property type="component" value="Chromosome"/>
</dbReference>
<name>Q894J9_CLOTE</name>
<keyword evidence="2" id="KW-1185">Reference proteome</keyword>
<sequence>MHNFVFIQSDGVGYNSKDFNIVINKKPSLIKPKKDIEHVEVVGRNGSLTIDRKGYFDIPLPYTCTILPSDTCCDCNNTNSIIDNSELINEWLEGSGTLIMSHLPQYEYKVKDVQFEGIDIDGSTGHFEVVFICEPFRYLPLETINLTKGTHEIINPSRLESQPILTVYGTGTVSVVINNKAIKVDNVSEYVTIDSVMFECYEENKNLNNYMTGDYPVFKRGKNIIKLESNGTVEVQWKYK</sequence>
<proteinExistence type="predicted"/>
<dbReference type="EMBL" id="AE015927">
    <property type="protein sequence ID" value="AAO36093.1"/>
    <property type="molecule type" value="Genomic_DNA"/>
</dbReference>
<accession>Q894J9</accession>
<dbReference type="AlphaFoldDB" id="Q894J9"/>